<sequence length="219" mass="24415">MGASESTCSLNPAINNKLCTANHVQIQSNNTNIYDNYLLSASNSITNNEVTYTFDCKIREELLFGKIYCNAAKSQIVISCGNESHEISTQPLKKLLDALRSPCSFVFDFYSSGISLYSIRGKANVFSTNKFTAAPKEIKTEKSGKIAWRLKEREEFDTEVSIPTSPKSKDDDHLEIKQRLNYNLEDDHSVLKSQLRIAICPETAANRHAVSSDVFNSGS</sequence>
<keyword evidence="2" id="KW-1185">Reference proteome</keyword>
<comment type="caution">
    <text evidence="1">The sequence shown here is derived from an EMBL/GenBank/DDBJ whole genome shotgun (WGS) entry which is preliminary data.</text>
</comment>
<reference evidence="1" key="1">
    <citation type="submission" date="2022-10" db="EMBL/GenBank/DDBJ databases">
        <title>Adaptive evolution leads to modifications in subtelomeric GC content in a zoonotic Cryptosporidium species.</title>
        <authorList>
            <person name="Li J."/>
            <person name="Feng Y."/>
            <person name="Xiao L."/>
        </authorList>
    </citation>
    <scope>NUCLEOTIDE SEQUENCE</scope>
    <source>
        <strain evidence="1">25894</strain>
    </source>
</reference>
<gene>
    <name evidence="1" type="ORF">OJ252_1342</name>
</gene>
<accession>A0ABQ8P8J6</accession>
<protein>
    <submittedName>
        <fullName evidence="1">Uncharacterized protein</fullName>
    </submittedName>
</protein>
<evidence type="ECO:0000313" key="1">
    <source>
        <dbReference type="EMBL" id="KAJ1612237.1"/>
    </source>
</evidence>
<evidence type="ECO:0000313" key="2">
    <source>
        <dbReference type="Proteomes" id="UP001071777"/>
    </source>
</evidence>
<organism evidence="1 2">
    <name type="scientific">Cryptosporidium canis</name>
    <dbReference type="NCBI Taxonomy" id="195482"/>
    <lineage>
        <taxon>Eukaryota</taxon>
        <taxon>Sar</taxon>
        <taxon>Alveolata</taxon>
        <taxon>Apicomplexa</taxon>
        <taxon>Conoidasida</taxon>
        <taxon>Coccidia</taxon>
        <taxon>Eucoccidiorida</taxon>
        <taxon>Eimeriorina</taxon>
        <taxon>Cryptosporidiidae</taxon>
        <taxon>Cryptosporidium</taxon>
    </lineage>
</organism>
<name>A0ABQ8P8J6_9CRYT</name>
<dbReference type="EMBL" id="JAPCXB010000048">
    <property type="protein sequence ID" value="KAJ1612237.1"/>
    <property type="molecule type" value="Genomic_DNA"/>
</dbReference>
<proteinExistence type="predicted"/>
<dbReference type="Proteomes" id="UP001071777">
    <property type="component" value="Unassembled WGS sequence"/>
</dbReference>